<gene>
    <name evidence="3" type="ORF">E2A64_13530</name>
</gene>
<evidence type="ECO:0000313" key="3">
    <source>
        <dbReference type="EMBL" id="TDH36292.1"/>
    </source>
</evidence>
<sequence>MIAVAVADGLSLRPAVVDVESGAMRVLVERNLTLPGTKTFFHWIDDATLACEVTVGNRPTLWLDVEKRGAMASIANWHKAWKGQEATASPLTTDQPETVLEEAEYCVIDVGTGRYDVFSREGPRPDRLEAFDGRPEPDYPPRVVGPGKPVPPQSILAATHPEGSEAIYLTRSDDATRVLRLARDKPHVIFETDTHMAEVVPSRSFTMPFATGAGQEAQLRVILPPDYREGESRPAVLWVYPGFKAGSEMAHRQHLLNQPGMFNLHLLAARGYVVIIPSMPYDENGLGVERVLADCLIETAHPACDAVVAAGYVDRARIHVAGHSLGGWATMVLLTKSEAFRSGIAMAGTSNLLSQTDDVRLRFDAIVDDSRAPGMSSNYHLKCPPWERLDSYLRNSPLFSVEQISAPLLIIHGDQDYVEIGQSEQMFAALRSLGKPAEFVRYWGEGHVFESPANIRDAWERIILWLERAH</sequence>
<evidence type="ECO:0000259" key="2">
    <source>
        <dbReference type="Pfam" id="PF00326"/>
    </source>
</evidence>
<dbReference type="PANTHER" id="PTHR42776:SF27">
    <property type="entry name" value="DIPEPTIDYL PEPTIDASE FAMILY MEMBER 6"/>
    <property type="match status" value="1"/>
</dbReference>
<protein>
    <submittedName>
        <fullName evidence="3">S9 family peptidase</fullName>
    </submittedName>
</protein>
<organism evidence="3 4">
    <name type="scientific">Pseudohoeflea suaedae</name>
    <dbReference type="NCBI Taxonomy" id="877384"/>
    <lineage>
        <taxon>Bacteria</taxon>
        <taxon>Pseudomonadati</taxon>
        <taxon>Pseudomonadota</taxon>
        <taxon>Alphaproteobacteria</taxon>
        <taxon>Hyphomicrobiales</taxon>
        <taxon>Rhizobiaceae</taxon>
        <taxon>Pseudohoeflea</taxon>
    </lineage>
</organism>
<name>A0A4V3A757_9HYPH</name>
<dbReference type="InterPro" id="IPR001375">
    <property type="entry name" value="Peptidase_S9_cat"/>
</dbReference>
<evidence type="ECO:0000313" key="4">
    <source>
        <dbReference type="Proteomes" id="UP000295131"/>
    </source>
</evidence>
<dbReference type="EMBL" id="SMSI01000002">
    <property type="protein sequence ID" value="TDH36292.1"/>
    <property type="molecule type" value="Genomic_DNA"/>
</dbReference>
<dbReference type="InterPro" id="IPR029058">
    <property type="entry name" value="AB_hydrolase_fold"/>
</dbReference>
<accession>A0A4V3A757</accession>
<comment type="caution">
    <text evidence="3">The sequence shown here is derived from an EMBL/GenBank/DDBJ whole genome shotgun (WGS) entry which is preliminary data.</text>
</comment>
<dbReference type="Pfam" id="PF00326">
    <property type="entry name" value="Peptidase_S9"/>
    <property type="match status" value="1"/>
</dbReference>
<reference evidence="3 4" key="1">
    <citation type="journal article" date="2013" name="Int. J. Syst. Evol. Microbiol.">
        <title>Hoeflea suaedae sp. nov., an endophytic bacterium isolated from the root of the halophyte Suaeda maritima.</title>
        <authorList>
            <person name="Chung E.J."/>
            <person name="Park J.A."/>
            <person name="Pramanik P."/>
            <person name="Bibi F."/>
            <person name="Jeon C.O."/>
            <person name="Chung Y.R."/>
        </authorList>
    </citation>
    <scope>NUCLEOTIDE SEQUENCE [LARGE SCALE GENOMIC DNA]</scope>
    <source>
        <strain evidence="3 4">YC6898</strain>
    </source>
</reference>
<dbReference type="OrthoDB" id="1094230at2"/>
<keyword evidence="4" id="KW-1185">Reference proteome</keyword>
<proteinExistence type="predicted"/>
<dbReference type="Gene3D" id="3.40.50.1820">
    <property type="entry name" value="alpha/beta hydrolase"/>
    <property type="match status" value="1"/>
</dbReference>
<dbReference type="PANTHER" id="PTHR42776">
    <property type="entry name" value="SERINE PEPTIDASE S9 FAMILY MEMBER"/>
    <property type="match status" value="1"/>
</dbReference>
<dbReference type="GO" id="GO:0004252">
    <property type="term" value="F:serine-type endopeptidase activity"/>
    <property type="evidence" value="ECO:0007669"/>
    <property type="project" value="TreeGrafter"/>
</dbReference>
<keyword evidence="1" id="KW-0378">Hydrolase</keyword>
<dbReference type="RefSeq" id="WP_133284989.1">
    <property type="nucleotide sequence ID" value="NZ_SMSI01000002.1"/>
</dbReference>
<dbReference type="GO" id="GO:0006508">
    <property type="term" value="P:proteolysis"/>
    <property type="evidence" value="ECO:0007669"/>
    <property type="project" value="InterPro"/>
</dbReference>
<evidence type="ECO:0000256" key="1">
    <source>
        <dbReference type="ARBA" id="ARBA00022801"/>
    </source>
</evidence>
<feature type="domain" description="Peptidase S9 prolyl oligopeptidase catalytic" evidence="2">
    <location>
        <begin position="294"/>
        <end position="468"/>
    </location>
</feature>
<dbReference type="SUPFAM" id="SSF53474">
    <property type="entry name" value="alpha/beta-Hydrolases"/>
    <property type="match status" value="1"/>
</dbReference>
<dbReference type="Proteomes" id="UP000295131">
    <property type="component" value="Unassembled WGS sequence"/>
</dbReference>
<dbReference type="AlphaFoldDB" id="A0A4V3A757"/>